<dbReference type="EMBL" id="CAJJDM010000103">
    <property type="protein sequence ID" value="CAD8096173.1"/>
    <property type="molecule type" value="Genomic_DNA"/>
</dbReference>
<dbReference type="PANTHER" id="PTHR45867:SF10">
    <property type="entry name" value="PURPLE ACID PHOSPHATASE"/>
    <property type="match status" value="1"/>
</dbReference>
<evidence type="ECO:0000313" key="5">
    <source>
        <dbReference type="EMBL" id="CAD8096173.1"/>
    </source>
</evidence>
<evidence type="ECO:0000256" key="2">
    <source>
        <dbReference type="SAM" id="SignalP"/>
    </source>
</evidence>
<sequence length="492" mass="58018">MILFIISLITFINCDCIPYGIRLSLGHYYSALNDINNYMTLTFNSQNICLDYVVQIITVSSIHNIQVNNYQLLNMTDIYKDSENIINYETYIYDVKFGQFDGLIEGKQYTFVIFWENTIISGPFYFSVPSKSLNYSSKFIVMGDMDSNWKLNTSKQTFDWFKNQITQTKFYDGIIYLGDMAYDLEDDNCIVGDNFLRNISLFTSHFPFMLTLGNHDSGKNDEFVYIRKSFATPRISEYDNQIKYNDFYSFQVGHAYYVQFHPYKIAYGNKDETYFNYTLFQMEQELRRIRLYENTSWLIVYNHYPFYCSNPDDGFCQDHYKKMKQFEDIFIKYHVDLCLAGHQHTYERDEPLAYNKIAQFDKYENNTYTNPKAPIYIVEGAAGNDEIMPDNIYPPKFYTKFQAAGDGIGILEIKNETHLYFEHRMSINDSIVDYLWIVKTKIVPDDDDDKVKDSIPIWVWILIGVGVLLIIALVIYCVLKNKKSKQTHDEFI</sequence>
<keyword evidence="1" id="KW-0472">Membrane</keyword>
<dbReference type="InterPro" id="IPR025733">
    <property type="entry name" value="PAPs_C"/>
</dbReference>
<reference evidence="5" key="1">
    <citation type="submission" date="2021-01" db="EMBL/GenBank/DDBJ databases">
        <authorList>
            <consortium name="Genoscope - CEA"/>
            <person name="William W."/>
        </authorList>
    </citation>
    <scope>NUCLEOTIDE SEQUENCE</scope>
</reference>
<dbReference type="CDD" id="cd00839">
    <property type="entry name" value="MPP_PAPs"/>
    <property type="match status" value="1"/>
</dbReference>
<evidence type="ECO:0008006" key="7">
    <source>
        <dbReference type="Google" id="ProtNLM"/>
    </source>
</evidence>
<dbReference type="Pfam" id="PF14008">
    <property type="entry name" value="Metallophos_C"/>
    <property type="match status" value="1"/>
</dbReference>
<feature type="transmembrane region" description="Helical" evidence="1">
    <location>
        <begin position="457"/>
        <end position="479"/>
    </location>
</feature>
<dbReference type="Pfam" id="PF00149">
    <property type="entry name" value="Metallophos"/>
    <property type="match status" value="1"/>
</dbReference>
<keyword evidence="2" id="KW-0732">Signal</keyword>
<dbReference type="AlphaFoldDB" id="A0A8S1P0X4"/>
<name>A0A8S1P0X4_PARPR</name>
<keyword evidence="6" id="KW-1185">Reference proteome</keyword>
<accession>A0A8S1P0X4</accession>
<proteinExistence type="predicted"/>
<dbReference type="InterPro" id="IPR004843">
    <property type="entry name" value="Calcineurin-like_PHP"/>
</dbReference>
<dbReference type="OMA" id="DEPLAYN"/>
<evidence type="ECO:0000313" key="6">
    <source>
        <dbReference type="Proteomes" id="UP000688137"/>
    </source>
</evidence>
<keyword evidence="1" id="KW-0812">Transmembrane</keyword>
<evidence type="ECO:0000259" key="3">
    <source>
        <dbReference type="Pfam" id="PF00149"/>
    </source>
</evidence>
<feature type="signal peptide" evidence="2">
    <location>
        <begin position="1"/>
        <end position="16"/>
    </location>
</feature>
<evidence type="ECO:0000259" key="4">
    <source>
        <dbReference type="Pfam" id="PF14008"/>
    </source>
</evidence>
<evidence type="ECO:0000256" key="1">
    <source>
        <dbReference type="SAM" id="Phobius"/>
    </source>
</evidence>
<dbReference type="InterPro" id="IPR041792">
    <property type="entry name" value="MPP_PAP"/>
</dbReference>
<protein>
    <recommendedName>
        <fullName evidence="7">Purple acid phosphatase</fullName>
    </recommendedName>
</protein>
<feature type="domain" description="Calcineurin-like phosphoesterase" evidence="3">
    <location>
        <begin position="138"/>
        <end position="346"/>
    </location>
</feature>
<organism evidence="5 6">
    <name type="scientific">Paramecium primaurelia</name>
    <dbReference type="NCBI Taxonomy" id="5886"/>
    <lineage>
        <taxon>Eukaryota</taxon>
        <taxon>Sar</taxon>
        <taxon>Alveolata</taxon>
        <taxon>Ciliophora</taxon>
        <taxon>Intramacronucleata</taxon>
        <taxon>Oligohymenophorea</taxon>
        <taxon>Peniculida</taxon>
        <taxon>Parameciidae</taxon>
        <taxon>Paramecium</taxon>
    </lineage>
</organism>
<feature type="domain" description="Purple acid phosphatase C-terminal" evidence="4">
    <location>
        <begin position="373"/>
        <end position="433"/>
    </location>
</feature>
<feature type="chain" id="PRO_5035900683" description="Purple acid phosphatase" evidence="2">
    <location>
        <begin position="17"/>
        <end position="492"/>
    </location>
</feature>
<dbReference type="PANTHER" id="PTHR45867">
    <property type="entry name" value="PURPLE ACID PHOSPHATASE"/>
    <property type="match status" value="1"/>
</dbReference>
<keyword evidence="1" id="KW-1133">Transmembrane helix</keyword>
<comment type="caution">
    <text evidence="5">The sequence shown here is derived from an EMBL/GenBank/DDBJ whole genome shotgun (WGS) entry which is preliminary data.</text>
</comment>
<dbReference type="GO" id="GO:0016787">
    <property type="term" value="F:hydrolase activity"/>
    <property type="evidence" value="ECO:0007669"/>
    <property type="project" value="InterPro"/>
</dbReference>
<gene>
    <name evidence="5" type="ORF">PPRIM_AZ9-3.1.T1000139</name>
</gene>
<dbReference type="Proteomes" id="UP000688137">
    <property type="component" value="Unassembled WGS sequence"/>
</dbReference>